<gene>
    <name evidence="1" type="ORF">QLX08_010327</name>
</gene>
<sequence length="75" mass="8968">MEITDEIVTTARDLELEMNKDDTEELIMKRENPTTKELQELLDEVHQETQRDVSSSEKEDICYERSFEELGEQRF</sequence>
<comment type="caution">
    <text evidence="1">The sequence shown here is derived from an EMBL/GenBank/DDBJ whole genome shotgun (WGS) entry which is preliminary data.</text>
</comment>
<protein>
    <submittedName>
        <fullName evidence="1">Uncharacterized protein</fullName>
    </submittedName>
</protein>
<dbReference type="AlphaFoldDB" id="A0AAW0ZCV4"/>
<reference evidence="1 2" key="1">
    <citation type="submission" date="2024-05" db="EMBL/GenBank/DDBJ databases">
        <title>The nuclear and mitochondrial genome assemblies of Tetragonisca angustula (Apidae: Meliponini), a tiny yet remarkable pollinator in the Neotropics.</title>
        <authorList>
            <person name="Ferrari R."/>
            <person name="Ricardo P.C."/>
            <person name="Dias F.C."/>
            <person name="Araujo N.S."/>
            <person name="Soares D.O."/>
            <person name="Zhou Q.-S."/>
            <person name="Zhu C.-D."/>
            <person name="Coutinho L."/>
            <person name="Airas M.C."/>
            <person name="Batista T.M."/>
        </authorList>
    </citation>
    <scope>NUCLEOTIDE SEQUENCE [LARGE SCALE GENOMIC DNA]</scope>
    <source>
        <strain evidence="1">ASF017062</strain>
        <tissue evidence="1">Abdomen</tissue>
    </source>
</reference>
<proteinExistence type="predicted"/>
<dbReference type="EMBL" id="JAWNGG020000271">
    <property type="protein sequence ID" value="KAK9295319.1"/>
    <property type="molecule type" value="Genomic_DNA"/>
</dbReference>
<evidence type="ECO:0000313" key="2">
    <source>
        <dbReference type="Proteomes" id="UP001432146"/>
    </source>
</evidence>
<evidence type="ECO:0000313" key="1">
    <source>
        <dbReference type="EMBL" id="KAK9295319.1"/>
    </source>
</evidence>
<dbReference type="Proteomes" id="UP001432146">
    <property type="component" value="Unassembled WGS sequence"/>
</dbReference>
<name>A0AAW0ZCV4_9HYME</name>
<keyword evidence="2" id="KW-1185">Reference proteome</keyword>
<accession>A0AAW0ZCV4</accession>
<organism evidence="1 2">
    <name type="scientific">Tetragonisca angustula</name>
    <dbReference type="NCBI Taxonomy" id="166442"/>
    <lineage>
        <taxon>Eukaryota</taxon>
        <taxon>Metazoa</taxon>
        <taxon>Ecdysozoa</taxon>
        <taxon>Arthropoda</taxon>
        <taxon>Hexapoda</taxon>
        <taxon>Insecta</taxon>
        <taxon>Pterygota</taxon>
        <taxon>Neoptera</taxon>
        <taxon>Endopterygota</taxon>
        <taxon>Hymenoptera</taxon>
        <taxon>Apocrita</taxon>
        <taxon>Aculeata</taxon>
        <taxon>Apoidea</taxon>
        <taxon>Anthophila</taxon>
        <taxon>Apidae</taxon>
        <taxon>Tetragonisca</taxon>
    </lineage>
</organism>